<dbReference type="Proteomes" id="UP000007471">
    <property type="component" value="Plasmid pMESCI01"/>
</dbReference>
<dbReference type="InterPro" id="IPR052039">
    <property type="entry name" value="Caspase-related_regulators"/>
</dbReference>
<name>E8TPU6_MESCW</name>
<dbReference type="SMART" id="SM00115">
    <property type="entry name" value="CASc"/>
    <property type="match status" value="1"/>
</dbReference>
<dbReference type="GO" id="GO:0006508">
    <property type="term" value="P:proteolysis"/>
    <property type="evidence" value="ECO:0007669"/>
    <property type="project" value="InterPro"/>
</dbReference>
<dbReference type="KEGG" id="mci:Mesci_6355"/>
<reference evidence="5" key="1">
    <citation type="submission" date="2011-01" db="EMBL/GenBank/DDBJ databases">
        <title>Complete sequence of plasmid of Mesorhizobium ciceri bv. biserrulae WSM1271.</title>
        <authorList>
            <person name="Lucas S."/>
            <person name="Copeland A."/>
            <person name="Lapidus A."/>
            <person name="Cheng J.-F."/>
            <person name="Goodwin L."/>
            <person name="Pitluck S."/>
            <person name="Teshima H."/>
            <person name="Detter J.C."/>
            <person name="Han C."/>
            <person name="Tapia R."/>
            <person name="Land M."/>
            <person name="Hauser L."/>
            <person name="Kyrpides N."/>
            <person name="Ivanova N."/>
            <person name="Nandasena K."/>
            <person name="Reeve W.G."/>
            <person name="Howieson J.G."/>
            <person name="O'Hara G."/>
            <person name="Tiwari R.P."/>
            <person name="Woyke T."/>
        </authorList>
    </citation>
    <scope>NUCLEOTIDE SEQUENCE [LARGE SCALE GENOMIC DNA]</scope>
    <source>
        <strain evidence="5">HAMBI 2942 / LMG 23838 / WSM1271</strain>
        <plasmid evidence="5">Plasmid pMESCI01</plasmid>
    </source>
</reference>
<dbReference type="InterPro" id="IPR029030">
    <property type="entry name" value="Caspase-like_dom_sf"/>
</dbReference>
<evidence type="ECO:0000256" key="1">
    <source>
        <dbReference type="ARBA" id="ARBA00010134"/>
    </source>
</evidence>
<dbReference type="InterPro" id="IPR015917">
    <property type="entry name" value="Pept_C14A"/>
</dbReference>
<dbReference type="PROSITE" id="PS50208">
    <property type="entry name" value="CASPASE_P20"/>
    <property type="match status" value="1"/>
</dbReference>
<dbReference type="Pfam" id="PF00656">
    <property type="entry name" value="Peptidase_C14"/>
    <property type="match status" value="1"/>
</dbReference>
<evidence type="ECO:0000313" key="4">
    <source>
        <dbReference type="EMBL" id="ADV15331.1"/>
    </source>
</evidence>
<dbReference type="InterPro" id="IPR001309">
    <property type="entry name" value="Pept_C14_p20"/>
</dbReference>
<organism evidence="4 5">
    <name type="scientific">Mesorhizobium ciceri biovar biserrulae (strain HAMBI 2942 / LMG 23838 / WSM1271)</name>
    <dbReference type="NCBI Taxonomy" id="765698"/>
    <lineage>
        <taxon>Bacteria</taxon>
        <taxon>Pseudomonadati</taxon>
        <taxon>Pseudomonadota</taxon>
        <taxon>Alphaproteobacteria</taxon>
        <taxon>Hyphomicrobiales</taxon>
        <taxon>Phyllobacteriaceae</taxon>
        <taxon>Mesorhizobium</taxon>
    </lineage>
</organism>
<evidence type="ECO:0000256" key="2">
    <source>
        <dbReference type="SAM" id="MobiDB-lite"/>
    </source>
</evidence>
<dbReference type="GO" id="GO:0004197">
    <property type="term" value="F:cysteine-type endopeptidase activity"/>
    <property type="evidence" value="ECO:0007669"/>
    <property type="project" value="InterPro"/>
</dbReference>
<gene>
    <name evidence="4" type="ordered locus">Mesci_6355</name>
</gene>
<dbReference type="SUPFAM" id="SSF52129">
    <property type="entry name" value="Caspase-like"/>
    <property type="match status" value="1"/>
</dbReference>
<dbReference type="eggNOG" id="COG4249">
    <property type="taxonomic scope" value="Bacteria"/>
</dbReference>
<accession>E8TPU6</accession>
<protein>
    <submittedName>
        <fullName evidence="4">Peptidase C14 caspase catalytic subunit p20</fullName>
    </submittedName>
</protein>
<dbReference type="PANTHER" id="PTHR22576">
    <property type="entry name" value="MUCOSA ASSOCIATED LYMPHOID TISSUE LYMPHOMA TRANSLOCATION PROTEIN 1/PARACASPASE"/>
    <property type="match status" value="1"/>
</dbReference>
<proteinExistence type="inferred from homology"/>
<comment type="similarity">
    <text evidence="1">Belongs to the peptidase C14A family.</text>
</comment>
<geneLocation type="plasmid" evidence="4 5">
    <name>pMESCI01</name>
</geneLocation>
<sequence>MTHRHGYLRIPLLMLFAILSTIDVRAAVEQNASLQPRNRLAIVIGNTNYQSKRLEHLANAVNDATKLSDSLKRLNFEVLTGTDLTADGFVKLFHDAEAKLPESSAVLIFYAGHGMQVQGENYLLPIDTPDPENLDKLTAHAVKLNDVIAKFASRGRQTFIFLDACRNNPLGSGANISNGLAQVEVGENTFVAFATQPGNVTVDGTDENSPFTTALLKNVEIPGLSISDMMIRVRNETEALTVGRQVPWDQSNLREQFYFTEQQMLDPAQLSASLSRILSDPDAKKKLQIELASNDLQTAVLIVGQTLRSVEIPAPSGGSAEPVGTRVANLSSTESVAVARQSVVSGLETLIVGASAGEAEKDKAGDLARSIQTELRRLGCYRMQVDGDWGTGSIRALTDYYKKTKQIAPTTEPTVGLLGDLFLRSGRICKQPVIVKAKPAKVASDNGPSQTGPSRKAAKRAQAVPQRPIAPPPDISGGIGIGGVF</sequence>
<dbReference type="EMBL" id="CP002448">
    <property type="protein sequence ID" value="ADV15331.1"/>
    <property type="molecule type" value="Genomic_DNA"/>
</dbReference>
<dbReference type="PANTHER" id="PTHR22576:SF37">
    <property type="entry name" value="MUCOSA-ASSOCIATED LYMPHOID TISSUE LYMPHOMA TRANSLOCATION PROTEIN 1"/>
    <property type="match status" value="1"/>
</dbReference>
<feature type="region of interest" description="Disordered" evidence="2">
    <location>
        <begin position="439"/>
        <end position="475"/>
    </location>
</feature>
<dbReference type="AlphaFoldDB" id="E8TPU6"/>
<feature type="domain" description="Caspase family p20" evidence="3">
    <location>
        <begin position="37"/>
        <end position="116"/>
    </location>
</feature>
<dbReference type="InterPro" id="IPR011600">
    <property type="entry name" value="Pept_C14_caspase"/>
</dbReference>
<dbReference type="RefSeq" id="WP_013525276.1">
    <property type="nucleotide sequence ID" value="NC_014918.1"/>
</dbReference>
<dbReference type="HOGENOM" id="CLU_018712_1_0_5"/>
<evidence type="ECO:0000259" key="3">
    <source>
        <dbReference type="PROSITE" id="PS50208"/>
    </source>
</evidence>
<keyword evidence="4" id="KW-0614">Plasmid</keyword>
<dbReference type="OrthoDB" id="9816009at2"/>
<dbReference type="PATRIC" id="fig|765698.3.peg.288"/>
<dbReference type="Gene3D" id="3.40.50.1460">
    <property type="match status" value="1"/>
</dbReference>
<evidence type="ECO:0000313" key="5">
    <source>
        <dbReference type="Proteomes" id="UP000007471"/>
    </source>
</evidence>